<proteinExistence type="predicted"/>
<dbReference type="Proteomes" id="UP000632138">
    <property type="component" value="Unassembled WGS sequence"/>
</dbReference>
<accession>A0ABS2ANG0</accession>
<dbReference type="EMBL" id="JAENHP010000016">
    <property type="protein sequence ID" value="MBM2620766.1"/>
    <property type="molecule type" value="Genomic_DNA"/>
</dbReference>
<evidence type="ECO:0000256" key="1">
    <source>
        <dbReference type="SAM" id="MobiDB-lite"/>
    </source>
</evidence>
<evidence type="ECO:0000313" key="2">
    <source>
        <dbReference type="EMBL" id="MBM2620766.1"/>
    </source>
</evidence>
<feature type="region of interest" description="Disordered" evidence="1">
    <location>
        <begin position="92"/>
        <end position="118"/>
    </location>
</feature>
<comment type="caution">
    <text evidence="2">The sequence shown here is derived from an EMBL/GenBank/DDBJ whole genome shotgun (WGS) entry which is preliminary data.</text>
</comment>
<sequence>MWHGDQFDVTRLKQLQGEAEALAGQLSAAAEASKGQFTGRDNDGAVEVTVGDDGSATRVDLDPQWRRTVGDGLGLAVVAALQDSAAQRMAAWGSAPAAPAEATPAPDPTRGTEIGDPSSRQSMLALRDLFDLIGEVTAGLHDLSHQPGAQPVSSTNNSRTVRVTAAGGTVSSVDFDDEWLRAASHERIAQAVLEALEASARDAAAERQRAVDAVPGLGRVQRLTESPETLLREIGLIR</sequence>
<evidence type="ECO:0008006" key="4">
    <source>
        <dbReference type="Google" id="ProtNLM"/>
    </source>
</evidence>
<name>A0ABS2ANG0_9ACTN</name>
<dbReference type="Gene3D" id="3.30.1310.10">
    <property type="entry name" value="Nucleoid-associated protein YbaB-like domain"/>
    <property type="match status" value="2"/>
</dbReference>
<reference evidence="2 3" key="1">
    <citation type="submission" date="2021-01" db="EMBL/GenBank/DDBJ databases">
        <title>Actinoplanes sp. nov. LDG1-06 isolated from lichen.</title>
        <authorList>
            <person name="Saeng-In P."/>
            <person name="Phongsopitanun W."/>
            <person name="Kanchanasin P."/>
            <person name="Yuki M."/>
            <person name="Kudo T."/>
            <person name="Ohkuma M."/>
            <person name="Tanasupawat S."/>
        </authorList>
    </citation>
    <scope>NUCLEOTIDE SEQUENCE [LARGE SCALE GENOMIC DNA]</scope>
    <source>
        <strain evidence="2 3">LDG1-06</strain>
    </source>
</reference>
<keyword evidence="3" id="KW-1185">Reference proteome</keyword>
<dbReference type="InterPro" id="IPR036894">
    <property type="entry name" value="YbaB-like_sf"/>
</dbReference>
<gene>
    <name evidence="2" type="ORF">JIG36_35230</name>
</gene>
<evidence type="ECO:0000313" key="3">
    <source>
        <dbReference type="Proteomes" id="UP000632138"/>
    </source>
</evidence>
<protein>
    <recommendedName>
        <fullName evidence="4">YbaB/EbfC DNA-binding family protein</fullName>
    </recommendedName>
</protein>
<feature type="compositionally biased region" description="Low complexity" evidence="1">
    <location>
        <begin position="92"/>
        <end position="104"/>
    </location>
</feature>
<organism evidence="2 3">
    <name type="scientific">Paractinoplanes ovalisporus</name>
    <dbReference type="NCBI Taxonomy" id="2810368"/>
    <lineage>
        <taxon>Bacteria</taxon>
        <taxon>Bacillati</taxon>
        <taxon>Actinomycetota</taxon>
        <taxon>Actinomycetes</taxon>
        <taxon>Micromonosporales</taxon>
        <taxon>Micromonosporaceae</taxon>
        <taxon>Paractinoplanes</taxon>
    </lineage>
</organism>
<dbReference type="RefSeq" id="WP_236048831.1">
    <property type="nucleotide sequence ID" value="NZ_JAENHP010000016.1"/>
</dbReference>